<protein>
    <submittedName>
        <fullName evidence="2">Uncharacterized protein</fullName>
    </submittedName>
</protein>
<evidence type="ECO:0000313" key="3">
    <source>
        <dbReference type="Proteomes" id="UP000005801"/>
    </source>
</evidence>
<dbReference type="STRING" id="391625.PPSIR1_14370"/>
<accession>A6GH52</accession>
<evidence type="ECO:0000256" key="1">
    <source>
        <dbReference type="SAM" id="MobiDB-lite"/>
    </source>
</evidence>
<evidence type="ECO:0000313" key="2">
    <source>
        <dbReference type="EMBL" id="EDM74830.1"/>
    </source>
</evidence>
<dbReference type="EMBL" id="ABCS01000114">
    <property type="protein sequence ID" value="EDM74830.1"/>
    <property type="molecule type" value="Genomic_DNA"/>
</dbReference>
<feature type="non-terminal residue" evidence="2">
    <location>
        <position position="61"/>
    </location>
</feature>
<feature type="region of interest" description="Disordered" evidence="1">
    <location>
        <begin position="1"/>
        <end position="23"/>
    </location>
</feature>
<keyword evidence="3" id="KW-1185">Reference proteome</keyword>
<dbReference type="AlphaFoldDB" id="A6GH52"/>
<comment type="caution">
    <text evidence="2">The sequence shown here is derived from an EMBL/GenBank/DDBJ whole genome shotgun (WGS) entry which is preliminary data.</text>
</comment>
<organism evidence="2 3">
    <name type="scientific">Plesiocystis pacifica SIR-1</name>
    <dbReference type="NCBI Taxonomy" id="391625"/>
    <lineage>
        <taxon>Bacteria</taxon>
        <taxon>Pseudomonadati</taxon>
        <taxon>Myxococcota</taxon>
        <taxon>Polyangia</taxon>
        <taxon>Nannocystales</taxon>
        <taxon>Nannocystaceae</taxon>
        <taxon>Plesiocystis</taxon>
    </lineage>
</organism>
<dbReference type="RefSeq" id="WP_006976040.1">
    <property type="nucleotide sequence ID" value="NZ_ABCS01000114.1"/>
</dbReference>
<proteinExistence type="predicted"/>
<reference evidence="2 3" key="1">
    <citation type="submission" date="2007-06" db="EMBL/GenBank/DDBJ databases">
        <authorList>
            <person name="Shimkets L."/>
            <person name="Ferriera S."/>
            <person name="Johnson J."/>
            <person name="Kravitz S."/>
            <person name="Beeson K."/>
            <person name="Sutton G."/>
            <person name="Rogers Y.-H."/>
            <person name="Friedman R."/>
            <person name="Frazier M."/>
            <person name="Venter J.C."/>
        </authorList>
    </citation>
    <scope>NUCLEOTIDE SEQUENCE [LARGE SCALE GENOMIC DNA]</scope>
    <source>
        <strain evidence="2 3">SIR-1</strain>
    </source>
</reference>
<dbReference type="Proteomes" id="UP000005801">
    <property type="component" value="Unassembled WGS sequence"/>
</dbReference>
<gene>
    <name evidence="2" type="ORF">PPSIR1_14370</name>
</gene>
<sequence length="61" mass="6128">MSASATTHPAPQQAAPPAGPARVAASEAELLTLTRAIVGGGSARFVPLLRRRRGAIGQIGP</sequence>
<name>A6GH52_9BACT</name>